<proteinExistence type="predicted"/>
<sequence length="384" mass="44611">MKRFLSKLQGQTMKREEEDRVLWEEDSKGLFFVRGVYSLLETDYTTPFPLKIIWNSWIPLKSGIFSAKSLYLALEADCPISFPSSCIWKVWVQPKISFFAWEAVWGKALTLDLVQRRGWSLANRCYMCIEKEETIDHLLLHCSKTRVLWELLFSLFGVSWVLPCSVRETLLSWQTSSMGKKHRKVWRAAPLHIFGRSTYILITPCFVSPIPCRETFSVSFSRWKKLEAHCNNSESIRHSAISKSDSSRLPELSFNRLQLTDEEYCGLQRRNFGRFVAREAVLDEEYWVDLSLSLSLSPSLPPSLPSSLPPLRPTHLLTAAWLRAEAHWESLSYMRHVDNYKRKYAEEAYLGKLQDEAREIYGLILLPSSLFQNSLIEELKPPIC</sequence>
<dbReference type="PANTHER" id="PTHR47426:SF4">
    <property type="entry name" value="N-ACETYLTRANSFERASE DOMAIN-CONTAINING PROTEIN"/>
    <property type="match status" value="1"/>
</dbReference>
<comment type="caution">
    <text evidence="2">The sequence shown here is derived from an EMBL/GenBank/DDBJ whole genome shotgun (WGS) entry which is preliminary data.</text>
</comment>
<dbReference type="AlphaFoldDB" id="A0A438I1Y5"/>
<dbReference type="PANTHER" id="PTHR47426">
    <property type="entry name" value="ACYL-COA N-ACYLTRANSFERASES (NAT) SUPERFAMILY PROTEIN"/>
    <property type="match status" value="1"/>
</dbReference>
<gene>
    <name evidence="2" type="ORF">CK203_046435</name>
</gene>
<evidence type="ECO:0000313" key="2">
    <source>
        <dbReference type="EMBL" id="RVW90726.1"/>
    </source>
</evidence>
<organism evidence="2 3">
    <name type="scientific">Vitis vinifera</name>
    <name type="common">Grape</name>
    <dbReference type="NCBI Taxonomy" id="29760"/>
    <lineage>
        <taxon>Eukaryota</taxon>
        <taxon>Viridiplantae</taxon>
        <taxon>Streptophyta</taxon>
        <taxon>Embryophyta</taxon>
        <taxon>Tracheophyta</taxon>
        <taxon>Spermatophyta</taxon>
        <taxon>Magnoliopsida</taxon>
        <taxon>eudicotyledons</taxon>
        <taxon>Gunneridae</taxon>
        <taxon>Pentapetalae</taxon>
        <taxon>rosids</taxon>
        <taxon>Vitales</taxon>
        <taxon>Vitaceae</taxon>
        <taxon>Viteae</taxon>
        <taxon>Vitis</taxon>
    </lineage>
</organism>
<evidence type="ECO:0000259" key="1">
    <source>
        <dbReference type="Pfam" id="PF13966"/>
    </source>
</evidence>
<accession>A0A438I1Y5</accession>
<dbReference type="EMBL" id="QGNW01000152">
    <property type="protein sequence ID" value="RVW90726.1"/>
    <property type="molecule type" value="Genomic_DNA"/>
</dbReference>
<dbReference type="Pfam" id="PF13966">
    <property type="entry name" value="zf-RVT"/>
    <property type="match status" value="1"/>
</dbReference>
<reference evidence="2 3" key="1">
    <citation type="journal article" date="2018" name="PLoS Genet.">
        <title>Population sequencing reveals clonal diversity and ancestral inbreeding in the grapevine cultivar Chardonnay.</title>
        <authorList>
            <person name="Roach M.J."/>
            <person name="Johnson D.L."/>
            <person name="Bohlmann J."/>
            <person name="van Vuuren H.J."/>
            <person name="Jones S.J."/>
            <person name="Pretorius I.S."/>
            <person name="Schmidt S.A."/>
            <person name="Borneman A.R."/>
        </authorList>
    </citation>
    <scope>NUCLEOTIDE SEQUENCE [LARGE SCALE GENOMIC DNA]</scope>
    <source>
        <strain evidence="3">cv. Chardonnay</strain>
        <tissue evidence="2">Leaf</tissue>
    </source>
</reference>
<evidence type="ECO:0000313" key="3">
    <source>
        <dbReference type="Proteomes" id="UP000288805"/>
    </source>
</evidence>
<feature type="domain" description="Reverse transcriptase zinc-binding" evidence="1">
    <location>
        <begin position="65"/>
        <end position="149"/>
    </location>
</feature>
<dbReference type="InterPro" id="IPR026960">
    <property type="entry name" value="RVT-Znf"/>
</dbReference>
<name>A0A438I1Y5_VITVI</name>
<dbReference type="Proteomes" id="UP000288805">
    <property type="component" value="Unassembled WGS sequence"/>
</dbReference>
<protein>
    <recommendedName>
        <fullName evidence="1">Reverse transcriptase zinc-binding domain-containing protein</fullName>
    </recommendedName>
</protein>